<comment type="caution">
    <text evidence="3">The sequence shown here is derived from an EMBL/GenBank/DDBJ whole genome shotgun (WGS) entry which is preliminary data.</text>
</comment>
<reference evidence="5 6" key="1">
    <citation type="submission" date="2018-09" db="EMBL/GenBank/DDBJ databases">
        <title>Streptomyces sp. nov. DS1-2, an endophytic actinomycete isolated from roots of Dendrobium scabrilingue.</title>
        <authorList>
            <person name="Kuncharoen N."/>
            <person name="Kudo T."/>
            <person name="Ohkuma M."/>
            <person name="Yuki M."/>
            <person name="Tanasupawat S."/>
        </authorList>
    </citation>
    <scope>NUCLEOTIDE SEQUENCE [LARGE SCALE GENOMIC DNA]</scope>
    <source>
        <strain evidence="3 6">AZ1-7</strain>
        <strain evidence="4 5">DS1-2</strain>
    </source>
</reference>
<dbReference type="AlphaFoldDB" id="A0A3A9W7A9"/>
<dbReference type="InterPro" id="IPR030678">
    <property type="entry name" value="Peptide/Ni-bd"/>
</dbReference>
<name>A0A3A9W7A9_9ACTN</name>
<dbReference type="Proteomes" id="UP000275024">
    <property type="component" value="Unassembled WGS sequence"/>
</dbReference>
<gene>
    <name evidence="4" type="ORF">D7318_14405</name>
    <name evidence="3" type="ORF">D7319_14150</name>
</gene>
<dbReference type="InterPro" id="IPR000914">
    <property type="entry name" value="SBP_5_dom"/>
</dbReference>
<evidence type="ECO:0000256" key="1">
    <source>
        <dbReference type="SAM" id="SignalP"/>
    </source>
</evidence>
<dbReference type="GO" id="GO:0015833">
    <property type="term" value="P:peptide transport"/>
    <property type="evidence" value="ECO:0007669"/>
    <property type="project" value="TreeGrafter"/>
</dbReference>
<dbReference type="GO" id="GO:0042597">
    <property type="term" value="C:periplasmic space"/>
    <property type="evidence" value="ECO:0007669"/>
    <property type="project" value="UniProtKB-ARBA"/>
</dbReference>
<dbReference type="EMBL" id="RBDX01000009">
    <property type="protein sequence ID" value="RKN09065.1"/>
    <property type="molecule type" value="Genomic_DNA"/>
</dbReference>
<protein>
    <submittedName>
        <fullName evidence="3">ABC transporter substrate-binding protein</fullName>
    </submittedName>
</protein>
<feature type="chain" id="PRO_5038664646" evidence="1">
    <location>
        <begin position="23"/>
        <end position="545"/>
    </location>
</feature>
<feature type="signal peptide" evidence="1">
    <location>
        <begin position="1"/>
        <end position="22"/>
    </location>
</feature>
<organism evidence="3 6">
    <name type="scientific">Streptomyces radicis</name>
    <dbReference type="NCBI Taxonomy" id="1750517"/>
    <lineage>
        <taxon>Bacteria</taxon>
        <taxon>Bacillati</taxon>
        <taxon>Actinomycetota</taxon>
        <taxon>Actinomycetes</taxon>
        <taxon>Kitasatosporales</taxon>
        <taxon>Streptomycetaceae</taxon>
        <taxon>Streptomyces</taxon>
    </lineage>
</organism>
<dbReference type="Gene3D" id="3.10.105.10">
    <property type="entry name" value="Dipeptide-binding Protein, Domain 3"/>
    <property type="match status" value="1"/>
</dbReference>
<evidence type="ECO:0000313" key="5">
    <source>
        <dbReference type="Proteomes" id="UP000268652"/>
    </source>
</evidence>
<dbReference type="EMBL" id="RBDY01000009">
    <property type="protein sequence ID" value="RKN22744.1"/>
    <property type="molecule type" value="Genomic_DNA"/>
</dbReference>
<dbReference type="OrthoDB" id="9046151at2"/>
<dbReference type="InterPro" id="IPR039424">
    <property type="entry name" value="SBP_5"/>
</dbReference>
<dbReference type="GO" id="GO:1904680">
    <property type="term" value="F:peptide transmembrane transporter activity"/>
    <property type="evidence" value="ECO:0007669"/>
    <property type="project" value="TreeGrafter"/>
</dbReference>
<dbReference type="GO" id="GO:0043190">
    <property type="term" value="C:ATP-binding cassette (ABC) transporter complex"/>
    <property type="evidence" value="ECO:0007669"/>
    <property type="project" value="InterPro"/>
</dbReference>
<feature type="domain" description="Solute-binding protein family 5" evidence="2">
    <location>
        <begin position="90"/>
        <end position="463"/>
    </location>
</feature>
<keyword evidence="1" id="KW-0732">Signal</keyword>
<dbReference type="PIRSF" id="PIRSF002741">
    <property type="entry name" value="MppA"/>
    <property type="match status" value="1"/>
</dbReference>
<dbReference type="Proteomes" id="UP000268652">
    <property type="component" value="Unassembled WGS sequence"/>
</dbReference>
<keyword evidence="5" id="KW-1185">Reference proteome</keyword>
<dbReference type="PROSITE" id="PS51257">
    <property type="entry name" value="PROKAR_LIPOPROTEIN"/>
    <property type="match status" value="1"/>
</dbReference>
<dbReference type="Gene3D" id="3.90.76.10">
    <property type="entry name" value="Dipeptide-binding Protein, Domain 1"/>
    <property type="match status" value="1"/>
</dbReference>
<accession>A0A3A9W7A9</accession>
<dbReference type="RefSeq" id="WP_120697418.1">
    <property type="nucleotide sequence ID" value="NZ_RBDX01000009.1"/>
</dbReference>
<evidence type="ECO:0000313" key="6">
    <source>
        <dbReference type="Proteomes" id="UP000275024"/>
    </source>
</evidence>
<dbReference type="Gene3D" id="3.40.190.10">
    <property type="entry name" value="Periplasmic binding protein-like II"/>
    <property type="match status" value="1"/>
</dbReference>
<dbReference type="PANTHER" id="PTHR30290">
    <property type="entry name" value="PERIPLASMIC BINDING COMPONENT OF ABC TRANSPORTER"/>
    <property type="match status" value="1"/>
</dbReference>
<sequence length="545" mass="59489">MRGARSAKWVAGAIAVALAASACGGDDGDDGEDGASEGSGEGIVRIDGGEPQNALIPTNTNEQFGALVIQNVFSKLVDFADDGSTFTVAAESVEANEDNSLWTITLKDGWTFHDGTPVTAESYVNAWNWAANIQNEQNNAFWFADIVGYEDVHPEEEGAEPTAETMSGLAVVDDLTFTIELTTPVSYYDYKLGYDAFTPLPESFYDDPEAFGESPVGNGPYEFVSWEHEETIELARYEDYQGDNAAQNGGIQIQAYDSLETAYTDLQSGNLDIIRQVAPRDLPLYRQDLGEDRSVAQPYNGIQTITPVWYEWDATDNPAQVLQGVSMAIDRETITQTVLNGSRFPADSYLPPGVYGYQENADGTITDFNPEEAQRLVEEGGGVPDDRLVIQYNADADHQEWVEAVCNSVIEVLDIECVGDPLVDFATDLEAREAGEVQSMYRGGWFADYPLNVNFLKELYASYAHSNYGQFDSPEVDALFAEGDAAADLDATVAAYQEAEQLLFEQMPSIPLWFNAVNGGWGPNVDNVVFNSAGQPILTDVTVSE</sequence>
<dbReference type="PANTHER" id="PTHR30290:SF83">
    <property type="entry name" value="ABC TRANSPORTER SUBSTRATE-BINDING PROTEIN"/>
    <property type="match status" value="1"/>
</dbReference>
<dbReference type="CDD" id="cd00995">
    <property type="entry name" value="PBP2_NikA_DppA_OppA_like"/>
    <property type="match status" value="1"/>
</dbReference>
<dbReference type="SUPFAM" id="SSF53850">
    <property type="entry name" value="Periplasmic binding protein-like II"/>
    <property type="match status" value="1"/>
</dbReference>
<dbReference type="Pfam" id="PF00496">
    <property type="entry name" value="SBP_bac_5"/>
    <property type="match status" value="1"/>
</dbReference>
<evidence type="ECO:0000313" key="3">
    <source>
        <dbReference type="EMBL" id="RKN09065.1"/>
    </source>
</evidence>
<evidence type="ECO:0000259" key="2">
    <source>
        <dbReference type="Pfam" id="PF00496"/>
    </source>
</evidence>
<evidence type="ECO:0000313" key="4">
    <source>
        <dbReference type="EMBL" id="RKN22744.1"/>
    </source>
</evidence>
<proteinExistence type="predicted"/>